<dbReference type="GeneID" id="71988840"/>
<gene>
    <name evidence="1" type="ORF">CLAFUR5_08962</name>
</gene>
<dbReference type="KEGG" id="ffu:CLAFUR5_08962"/>
<dbReference type="EMBL" id="CP090171">
    <property type="protein sequence ID" value="UJO21633.1"/>
    <property type="molecule type" value="Genomic_DNA"/>
</dbReference>
<organism evidence="1 2">
    <name type="scientific">Passalora fulva</name>
    <name type="common">Tomato leaf mold</name>
    <name type="synonym">Cladosporium fulvum</name>
    <dbReference type="NCBI Taxonomy" id="5499"/>
    <lineage>
        <taxon>Eukaryota</taxon>
        <taxon>Fungi</taxon>
        <taxon>Dikarya</taxon>
        <taxon>Ascomycota</taxon>
        <taxon>Pezizomycotina</taxon>
        <taxon>Dothideomycetes</taxon>
        <taxon>Dothideomycetidae</taxon>
        <taxon>Mycosphaerellales</taxon>
        <taxon>Mycosphaerellaceae</taxon>
        <taxon>Fulvia</taxon>
    </lineage>
</organism>
<sequence>MIDSPTEYAGCTCVETAFQPLRGLSILTGKVEILDSQRVPQVIQQKITALWDQPTWSGYDTTPLQTWTSTIKRAEACDSLDHSLQNLELIDLPEQKTSTQESNGAVTAIAVSLNEIRNKFRYGHKDFITPGTERSVIEPYRDLETALDRLDLDEVRREVMEQVMEKARRDLGGLGDVISRLS</sequence>
<dbReference type="RefSeq" id="XP_047765999.1">
    <property type="nucleotide sequence ID" value="XM_047908110.1"/>
</dbReference>
<dbReference type="Proteomes" id="UP000756132">
    <property type="component" value="Chromosome 9"/>
</dbReference>
<keyword evidence="2" id="KW-1185">Reference proteome</keyword>
<protein>
    <submittedName>
        <fullName evidence="1">Uncharacterized protein</fullName>
    </submittedName>
</protein>
<dbReference type="AlphaFoldDB" id="A0A9Q8PFN9"/>
<evidence type="ECO:0000313" key="1">
    <source>
        <dbReference type="EMBL" id="UJO21633.1"/>
    </source>
</evidence>
<name>A0A9Q8PFN9_PASFU</name>
<proteinExistence type="predicted"/>
<reference evidence="1" key="2">
    <citation type="journal article" date="2022" name="Microb. Genom.">
        <title>A chromosome-scale genome assembly of the tomato pathogen Cladosporium fulvum reveals a compartmentalized genome architecture and the presence of a dispensable chromosome.</title>
        <authorList>
            <person name="Zaccaron A.Z."/>
            <person name="Chen L.H."/>
            <person name="Samaras A."/>
            <person name="Stergiopoulos I."/>
        </authorList>
    </citation>
    <scope>NUCLEOTIDE SEQUENCE</scope>
    <source>
        <strain evidence="1">Race5_Kim</strain>
    </source>
</reference>
<evidence type="ECO:0000313" key="2">
    <source>
        <dbReference type="Proteomes" id="UP000756132"/>
    </source>
</evidence>
<reference evidence="1" key="1">
    <citation type="submission" date="2021-12" db="EMBL/GenBank/DDBJ databases">
        <authorList>
            <person name="Zaccaron A."/>
            <person name="Stergiopoulos I."/>
        </authorList>
    </citation>
    <scope>NUCLEOTIDE SEQUENCE</scope>
    <source>
        <strain evidence="1">Race5_Kim</strain>
    </source>
</reference>
<accession>A0A9Q8PFN9</accession>